<keyword evidence="2" id="KW-0812">Transmembrane</keyword>
<feature type="region of interest" description="Disordered" evidence="1">
    <location>
        <begin position="42"/>
        <end position="62"/>
    </location>
</feature>
<dbReference type="Proteomes" id="UP000290560">
    <property type="component" value="Unassembled WGS sequence"/>
</dbReference>
<evidence type="ECO:0000256" key="2">
    <source>
        <dbReference type="SAM" id="Phobius"/>
    </source>
</evidence>
<sequence>MRQDSDNLLASPTELLGAEEISPFRHLLRPPFLFLLSPLFSSPRSSAASSQSASERKERNPRACRWSAGQFIPRISDSIPLIPPPISFPPLRPVPGRIWVAKIIDSRGSFRYLLFPFFPFFFIFRFVYRFRRRCVSGLGFEYWI</sequence>
<protein>
    <submittedName>
        <fullName evidence="3">Uncharacterized protein</fullName>
    </submittedName>
</protein>
<gene>
    <name evidence="3" type="ORF">BHM03_00001209</name>
</gene>
<dbReference type="AlphaFoldDB" id="A0A445M910"/>
<keyword evidence="2" id="KW-1133">Transmembrane helix</keyword>
<keyword evidence="2" id="KW-0472">Membrane</keyword>
<accession>A0A445M910</accession>
<feature type="transmembrane region" description="Helical" evidence="2">
    <location>
        <begin position="110"/>
        <end position="128"/>
    </location>
</feature>
<name>A0A445M910_ENSVE</name>
<organism evidence="3">
    <name type="scientific">Ensete ventricosum</name>
    <name type="common">Abyssinian banana</name>
    <name type="synonym">Musa ensete</name>
    <dbReference type="NCBI Taxonomy" id="4639"/>
    <lineage>
        <taxon>Eukaryota</taxon>
        <taxon>Viridiplantae</taxon>
        <taxon>Streptophyta</taxon>
        <taxon>Embryophyta</taxon>
        <taxon>Tracheophyta</taxon>
        <taxon>Spermatophyta</taxon>
        <taxon>Magnoliopsida</taxon>
        <taxon>Liliopsida</taxon>
        <taxon>Zingiberales</taxon>
        <taxon>Musaceae</taxon>
        <taxon>Ensete</taxon>
    </lineage>
</organism>
<evidence type="ECO:0000256" key="1">
    <source>
        <dbReference type="SAM" id="MobiDB-lite"/>
    </source>
</evidence>
<evidence type="ECO:0000313" key="3">
    <source>
        <dbReference type="EMBL" id="RZR70732.1"/>
    </source>
</evidence>
<dbReference type="EMBL" id="KV875456">
    <property type="protein sequence ID" value="RZR70732.1"/>
    <property type="molecule type" value="Genomic_DNA"/>
</dbReference>
<feature type="compositionally biased region" description="Low complexity" evidence="1">
    <location>
        <begin position="42"/>
        <end position="53"/>
    </location>
</feature>
<reference evidence="3" key="1">
    <citation type="journal article" date="2018" name="Data Brief">
        <title>Genome sequence data from 17 accessions of Ensete ventricosum, a staple food crop for millions in Ethiopia.</title>
        <authorList>
            <person name="Yemataw Z."/>
            <person name="Muzemil S."/>
            <person name="Ambachew D."/>
            <person name="Tripathi L."/>
            <person name="Tesfaye K."/>
            <person name="Chala A."/>
            <person name="Farbos A."/>
            <person name="O'Neill P."/>
            <person name="Moore K."/>
            <person name="Grant M."/>
            <person name="Studholme D.J."/>
        </authorList>
    </citation>
    <scope>NUCLEOTIDE SEQUENCE [LARGE SCALE GENOMIC DNA]</scope>
    <source>
        <tissue evidence="3">Leaf</tissue>
    </source>
</reference>
<proteinExistence type="predicted"/>